<name>A0A286RMA8_9BACT</name>
<protein>
    <submittedName>
        <fullName evidence="1">Uncharacterized protein</fullName>
    </submittedName>
</protein>
<dbReference type="KEGG" id="ttf:THTE_4488"/>
<evidence type="ECO:0000313" key="1">
    <source>
        <dbReference type="EMBL" id="ASV77089.1"/>
    </source>
</evidence>
<reference evidence="1 2" key="1">
    <citation type="journal article" name="Front. Microbiol.">
        <title>Sugar Metabolism of the First Thermophilic Planctomycete Thermogutta terrifontis: Comparative Genomic and Transcriptomic Approaches.</title>
        <authorList>
            <person name="Elcheninov A.G."/>
            <person name="Menzel P."/>
            <person name="Gudbergsdottir S.R."/>
            <person name="Slesarev A.I."/>
            <person name="Kadnikov V.V."/>
            <person name="Krogh A."/>
            <person name="Bonch-Osmolovskaya E.A."/>
            <person name="Peng X."/>
            <person name="Kublanov I.V."/>
        </authorList>
    </citation>
    <scope>NUCLEOTIDE SEQUENCE [LARGE SCALE GENOMIC DNA]</scope>
    <source>
        <strain evidence="1 2">R1</strain>
    </source>
</reference>
<keyword evidence="2" id="KW-1185">Reference proteome</keyword>
<organism evidence="1 2">
    <name type="scientific">Thermogutta terrifontis</name>
    <dbReference type="NCBI Taxonomy" id="1331910"/>
    <lineage>
        <taxon>Bacteria</taxon>
        <taxon>Pseudomonadati</taxon>
        <taxon>Planctomycetota</taxon>
        <taxon>Planctomycetia</taxon>
        <taxon>Pirellulales</taxon>
        <taxon>Thermoguttaceae</taxon>
        <taxon>Thermogutta</taxon>
    </lineage>
</organism>
<dbReference type="AlphaFoldDB" id="A0A286RMA8"/>
<accession>A0A286RMA8</accession>
<proteinExistence type="predicted"/>
<dbReference type="Proteomes" id="UP000215086">
    <property type="component" value="Chromosome"/>
</dbReference>
<sequence>MGPKIGCEASELRAVVTLRAGTGGIFSTHGYPGYQNP</sequence>
<dbReference type="EMBL" id="CP018477">
    <property type="protein sequence ID" value="ASV77089.1"/>
    <property type="molecule type" value="Genomic_DNA"/>
</dbReference>
<evidence type="ECO:0000313" key="2">
    <source>
        <dbReference type="Proteomes" id="UP000215086"/>
    </source>
</evidence>
<gene>
    <name evidence="1" type="ORF">THTE_4488</name>
</gene>